<dbReference type="RefSeq" id="WP_089024488.1">
    <property type="nucleotide sequence ID" value="NZ_NIQC01000040.1"/>
</dbReference>
<evidence type="ECO:0000256" key="6">
    <source>
        <dbReference type="PIRNR" id="PIRNR001123"/>
    </source>
</evidence>
<dbReference type="GO" id="GO:0046872">
    <property type="term" value="F:metal ion binding"/>
    <property type="evidence" value="ECO:0007669"/>
    <property type="project" value="UniProtKB-UniRule"/>
</dbReference>
<evidence type="ECO:0000256" key="4">
    <source>
        <dbReference type="ARBA" id="ARBA00022723"/>
    </source>
</evidence>
<name>A0A226BX95_9FIRM</name>
<dbReference type="OrthoDB" id="9772053at2"/>
<evidence type="ECO:0000256" key="7">
    <source>
        <dbReference type="PIRSR" id="PIRSR001123-1"/>
    </source>
</evidence>
<dbReference type="EMBL" id="NIQC01000040">
    <property type="protein sequence ID" value="OWZ82819.1"/>
    <property type="molecule type" value="Genomic_DNA"/>
</dbReference>
<dbReference type="PANTHER" id="PTHR32481">
    <property type="entry name" value="AMINOPEPTIDASE"/>
    <property type="match status" value="1"/>
</dbReference>
<feature type="active site" description="Proton acceptor" evidence="7">
    <location>
        <position position="203"/>
    </location>
</feature>
<evidence type="ECO:0000313" key="9">
    <source>
        <dbReference type="EMBL" id="OWZ82819.1"/>
    </source>
</evidence>
<evidence type="ECO:0000313" key="10">
    <source>
        <dbReference type="Proteomes" id="UP000214588"/>
    </source>
</evidence>
<feature type="binding site" evidence="8">
    <location>
        <position position="226"/>
    </location>
    <ligand>
        <name>Zn(2+)</name>
        <dbReference type="ChEBI" id="CHEBI:29105"/>
        <label>1</label>
    </ligand>
</feature>
<feature type="binding site" evidence="8">
    <location>
        <position position="314"/>
    </location>
    <ligand>
        <name>Zn(2+)</name>
        <dbReference type="ChEBI" id="CHEBI:29105"/>
        <label>2</label>
    </ligand>
</feature>
<dbReference type="Gene3D" id="2.40.30.40">
    <property type="entry name" value="Peptidase M42, domain 2"/>
    <property type="match status" value="1"/>
</dbReference>
<protein>
    <submittedName>
        <fullName evidence="9">Endoglucanase</fullName>
    </submittedName>
</protein>
<dbReference type="PIRSF" id="PIRSF001123">
    <property type="entry name" value="PepA_GA"/>
    <property type="match status" value="1"/>
</dbReference>
<dbReference type="CDD" id="cd05656">
    <property type="entry name" value="M42_Frv"/>
    <property type="match status" value="1"/>
</dbReference>
<dbReference type="GO" id="GO:0006508">
    <property type="term" value="P:proteolysis"/>
    <property type="evidence" value="ECO:0007669"/>
    <property type="project" value="UniProtKB-KW"/>
</dbReference>
<comment type="similarity">
    <text evidence="1 6">Belongs to the peptidase M42 family.</text>
</comment>
<evidence type="ECO:0000256" key="3">
    <source>
        <dbReference type="ARBA" id="ARBA00022670"/>
    </source>
</evidence>
<dbReference type="Proteomes" id="UP000214588">
    <property type="component" value="Unassembled WGS sequence"/>
</dbReference>
<comment type="caution">
    <text evidence="9">The sequence shown here is derived from an EMBL/GenBank/DDBJ whole genome shotgun (WGS) entry which is preliminary data.</text>
</comment>
<keyword evidence="10" id="KW-1185">Reference proteome</keyword>
<dbReference type="Pfam" id="PF05343">
    <property type="entry name" value="Peptidase_M42"/>
    <property type="match status" value="1"/>
</dbReference>
<keyword evidence="4 8" id="KW-0479">Metal-binding</keyword>
<dbReference type="InterPro" id="IPR023367">
    <property type="entry name" value="Peptidase_M42_dom2"/>
</dbReference>
<proteinExistence type="inferred from homology"/>
<feature type="binding site" evidence="8">
    <location>
        <position position="173"/>
    </location>
    <ligand>
        <name>Zn(2+)</name>
        <dbReference type="ChEBI" id="CHEBI:29105"/>
        <label>2</label>
    </ligand>
</feature>
<reference evidence="9 10" key="1">
    <citation type="submission" date="2017-06" db="EMBL/GenBank/DDBJ databases">
        <title>Draft Genome Sequence of Natranaerobius trueperi halophilic, alkalithermophilic bacteria from soda lakes.</title>
        <authorList>
            <person name="Zhao B."/>
        </authorList>
    </citation>
    <scope>NUCLEOTIDE SEQUENCE [LARGE SCALE GENOMIC DNA]</scope>
    <source>
        <strain evidence="9 10">DSM 18760</strain>
    </source>
</reference>
<evidence type="ECO:0000256" key="2">
    <source>
        <dbReference type="ARBA" id="ARBA00022438"/>
    </source>
</evidence>
<organism evidence="9 10">
    <name type="scientific">Natranaerobius trueperi</name>
    <dbReference type="NCBI Taxonomy" id="759412"/>
    <lineage>
        <taxon>Bacteria</taxon>
        <taxon>Bacillati</taxon>
        <taxon>Bacillota</taxon>
        <taxon>Clostridia</taxon>
        <taxon>Natranaerobiales</taxon>
        <taxon>Natranaerobiaceae</taxon>
        <taxon>Natranaerobius</taxon>
    </lineage>
</organism>
<dbReference type="GO" id="GO:0004177">
    <property type="term" value="F:aminopeptidase activity"/>
    <property type="evidence" value="ECO:0007669"/>
    <property type="project" value="UniProtKB-UniRule"/>
</dbReference>
<feature type="binding site" evidence="8">
    <location>
        <position position="204"/>
    </location>
    <ligand>
        <name>Zn(2+)</name>
        <dbReference type="ChEBI" id="CHEBI:29105"/>
        <label>2</label>
    </ligand>
</feature>
<evidence type="ECO:0000256" key="1">
    <source>
        <dbReference type="ARBA" id="ARBA00006272"/>
    </source>
</evidence>
<sequence>MNVDLFKKLTQTPGIPGREEQIREVIKKEMNEFCDEVRVDALGSLIGVKKGTGNKKIMLAGHMDEIGFIVKHIDKNGFIRLHPVGGFDPRTLMAQRCVVHGKEELVGNIAPGTKPIHLLSAEEKKKQPQVKDYFVDLGMPADKVKEMVEIGDPVTLKQDFLELGETYTSKAIDDRVGVFAMLEAAKNAKDHEADIYLVATSQEEVGLRGAITSSFDIEPDVGIAIDVTIAADIPGGEEAEQVTKLGDGAAIKLMDSASIANHNVVKTLKTLASEKDIQHQMEILAKGGTDAGGIQRTKSGIPVGSISIPCRYVHTVNEMIHKDDLKAAIDLVTTFIEEVNVDNLKYS</sequence>
<keyword evidence="5" id="KW-0378">Hydrolase</keyword>
<dbReference type="Gene3D" id="3.40.630.10">
    <property type="entry name" value="Zn peptidases"/>
    <property type="match status" value="1"/>
</dbReference>
<comment type="cofactor">
    <cofactor evidence="8">
        <name>a divalent metal cation</name>
        <dbReference type="ChEBI" id="CHEBI:60240"/>
    </cofactor>
    <text evidence="8">Binds 2 divalent metal cations per subunit.</text>
</comment>
<accession>A0A226BX95</accession>
<evidence type="ECO:0000256" key="5">
    <source>
        <dbReference type="ARBA" id="ARBA00022801"/>
    </source>
</evidence>
<dbReference type="SUPFAM" id="SSF53187">
    <property type="entry name" value="Zn-dependent exopeptidases"/>
    <property type="match status" value="1"/>
</dbReference>
<evidence type="ECO:0000256" key="8">
    <source>
        <dbReference type="PIRSR" id="PIRSR001123-2"/>
    </source>
</evidence>
<dbReference type="InterPro" id="IPR008007">
    <property type="entry name" value="Peptidase_M42"/>
</dbReference>
<keyword evidence="3" id="KW-0645">Protease</keyword>
<dbReference type="AlphaFoldDB" id="A0A226BX95"/>
<gene>
    <name evidence="9" type="ORF">CDO51_12120</name>
</gene>
<dbReference type="InterPro" id="IPR051464">
    <property type="entry name" value="Peptidase_M42_aminopept"/>
</dbReference>
<keyword evidence="2" id="KW-0031">Aminopeptidase</keyword>
<dbReference type="SUPFAM" id="SSF101821">
    <property type="entry name" value="Aminopeptidase/glucanase lid domain"/>
    <property type="match status" value="1"/>
</dbReference>
<feature type="binding site" evidence="8">
    <location>
        <position position="62"/>
    </location>
    <ligand>
        <name>Zn(2+)</name>
        <dbReference type="ChEBI" id="CHEBI:29105"/>
        <label>1</label>
    </ligand>
</feature>
<dbReference type="PANTHER" id="PTHR32481:SF0">
    <property type="entry name" value="AMINOPEPTIDASE YPDE-RELATED"/>
    <property type="match status" value="1"/>
</dbReference>
<feature type="binding site" evidence="8">
    <location>
        <position position="173"/>
    </location>
    <ligand>
        <name>Zn(2+)</name>
        <dbReference type="ChEBI" id="CHEBI:29105"/>
        <label>1</label>
    </ligand>
</feature>